<sequence length="388" mass="45951">MLSIFETLGWLSRAQIWMTIFDYDLQRMSWTKRLIIGFLRRLPIFVISGISCFELFFIFYGKVPIPDNESVTSETVTLIDITTIKIASLFLTAYFALMQKSHLQLINEGINLEAKWTQFFGEKVFQRRIRLRRRYNIEFLLLILYNFTYNYVFYLNWDYQQVKSLDLIWYIALSFQTANVDFTAFYMVGFINVFVVSLVKCYPEKLTPEQEILFLKFLTDYFKVLKMMNFVFGIVLIGVLVVRLIEASTTSYFLFIITYDIPYDYMGSMFLFMVCCFLWTSGNIFVMLKITTVGDYFQEKVVNIFNRLASSLEIYEHNNRTLSNCVSFNTKTVLLKNRHEYDLLKIGRFSKINRKLLFSILAILASNITIFIQFRQFEFSIAMEGTEE</sequence>
<reference evidence="1" key="1">
    <citation type="submission" date="2022-08" db="UniProtKB">
        <authorList>
            <consortium name="EnsemblMetazoa"/>
        </authorList>
    </citation>
    <scope>IDENTIFICATION</scope>
    <source>
        <strain evidence="1">Israel</strain>
    </source>
</reference>
<evidence type="ECO:0000313" key="2">
    <source>
        <dbReference type="Proteomes" id="UP000092462"/>
    </source>
</evidence>
<name>A0A3F2ZEK3_PHLPP</name>
<dbReference type="EMBL" id="AJVK01002323">
    <property type="status" value="NOT_ANNOTATED_CDS"/>
    <property type="molecule type" value="Genomic_DNA"/>
</dbReference>
<dbReference type="Proteomes" id="UP000092462">
    <property type="component" value="Unassembled WGS sequence"/>
</dbReference>
<protein>
    <submittedName>
        <fullName evidence="1">Uncharacterized protein</fullName>
    </submittedName>
</protein>
<dbReference type="EnsemblMetazoa" id="PPAI013262-RA">
    <property type="protein sequence ID" value="PPAI013262-PA"/>
    <property type="gene ID" value="PPAI013262"/>
</dbReference>
<proteinExistence type="predicted"/>
<dbReference type="AlphaFoldDB" id="A0A3F2ZEK3"/>
<keyword evidence="2" id="KW-1185">Reference proteome</keyword>
<accession>A0A3F2ZEK3</accession>
<organism evidence="1 2">
    <name type="scientific">Phlebotomus papatasi</name>
    <name type="common">Sandfly</name>
    <dbReference type="NCBI Taxonomy" id="29031"/>
    <lineage>
        <taxon>Eukaryota</taxon>
        <taxon>Metazoa</taxon>
        <taxon>Ecdysozoa</taxon>
        <taxon>Arthropoda</taxon>
        <taxon>Hexapoda</taxon>
        <taxon>Insecta</taxon>
        <taxon>Pterygota</taxon>
        <taxon>Neoptera</taxon>
        <taxon>Endopterygota</taxon>
        <taxon>Diptera</taxon>
        <taxon>Nematocera</taxon>
        <taxon>Psychodoidea</taxon>
        <taxon>Psychodidae</taxon>
        <taxon>Phlebotomus</taxon>
        <taxon>Phlebotomus</taxon>
    </lineage>
</organism>
<dbReference type="VEuPathDB" id="VectorBase:PPAI013262"/>
<evidence type="ECO:0000313" key="1">
    <source>
        <dbReference type="EnsemblMetazoa" id="PPAI013262-PA"/>
    </source>
</evidence>